<dbReference type="InterPro" id="IPR049455">
    <property type="entry name" value="ASH2-like_PHD"/>
</dbReference>
<dbReference type="InterPro" id="IPR013320">
    <property type="entry name" value="ConA-like_dom_sf"/>
</dbReference>
<organism evidence="8 9">
    <name type="scientific">Spodoptera exigua</name>
    <name type="common">Beet armyworm</name>
    <name type="synonym">Noctua fulgens</name>
    <dbReference type="NCBI Taxonomy" id="7107"/>
    <lineage>
        <taxon>Eukaryota</taxon>
        <taxon>Metazoa</taxon>
        <taxon>Ecdysozoa</taxon>
        <taxon>Arthropoda</taxon>
        <taxon>Hexapoda</taxon>
        <taxon>Insecta</taxon>
        <taxon>Pterygota</taxon>
        <taxon>Neoptera</taxon>
        <taxon>Endopterygota</taxon>
        <taxon>Lepidoptera</taxon>
        <taxon>Glossata</taxon>
        <taxon>Ditrysia</taxon>
        <taxon>Noctuoidea</taxon>
        <taxon>Noctuidae</taxon>
        <taxon>Amphipyrinae</taxon>
        <taxon>Spodoptera</taxon>
    </lineage>
</organism>
<keyword evidence="5" id="KW-0539">Nucleus</keyword>
<keyword evidence="2" id="KW-0479">Metal-binding</keyword>
<evidence type="ECO:0000313" key="8">
    <source>
        <dbReference type="EMBL" id="KAF9406974.1"/>
    </source>
</evidence>
<evidence type="ECO:0000256" key="1">
    <source>
        <dbReference type="ARBA" id="ARBA00004123"/>
    </source>
</evidence>
<dbReference type="InterPro" id="IPR003877">
    <property type="entry name" value="SPRY_dom"/>
</dbReference>
<dbReference type="InterPro" id="IPR037353">
    <property type="entry name" value="ASH2"/>
</dbReference>
<keyword evidence="9" id="KW-1185">Reference proteome</keyword>
<dbReference type="InterPro" id="IPR011011">
    <property type="entry name" value="Znf_FYVE_PHD"/>
</dbReference>
<dbReference type="PANTHER" id="PTHR10598:SF0">
    <property type="entry name" value="SET1_ASH2 HISTONE METHYLTRANSFERASE COMPLEX SUBUNIT ASH2"/>
    <property type="match status" value="1"/>
</dbReference>
<dbReference type="GO" id="GO:0048188">
    <property type="term" value="C:Set1C/COMPASS complex"/>
    <property type="evidence" value="ECO:0007669"/>
    <property type="project" value="InterPro"/>
</dbReference>
<name>A0A835KXJ7_SPOEX</name>
<reference evidence="8" key="1">
    <citation type="submission" date="2020-08" db="EMBL/GenBank/DDBJ databases">
        <title>Spodoptera exigua strain:BAW_Kor-Di-RS1 Genome sequencing and assembly.</title>
        <authorList>
            <person name="Kim J."/>
            <person name="Nam H.Y."/>
            <person name="Kwon M."/>
            <person name="Choi J.H."/>
            <person name="Cho S.R."/>
            <person name="Kim G.-H."/>
        </authorList>
    </citation>
    <scope>NUCLEOTIDE SEQUENCE</scope>
    <source>
        <strain evidence="8">BAW_Kor-Di-RS1</strain>
        <tissue evidence="8">Whole-body</tissue>
    </source>
</reference>
<dbReference type="GO" id="GO:0000976">
    <property type="term" value="F:transcription cis-regulatory region binding"/>
    <property type="evidence" value="ECO:0007669"/>
    <property type="project" value="TreeGrafter"/>
</dbReference>
<evidence type="ECO:0000256" key="5">
    <source>
        <dbReference type="ARBA" id="ARBA00023242"/>
    </source>
</evidence>
<dbReference type="Pfam" id="PF21198">
    <property type="entry name" value="ASH2L-like_WH"/>
    <property type="match status" value="1"/>
</dbReference>
<dbReference type="Pfam" id="PF00622">
    <property type="entry name" value="SPRY"/>
    <property type="match status" value="1"/>
</dbReference>
<evidence type="ECO:0000256" key="6">
    <source>
        <dbReference type="SAM" id="MobiDB-lite"/>
    </source>
</evidence>
<dbReference type="Proteomes" id="UP000648187">
    <property type="component" value="Unassembled WGS sequence"/>
</dbReference>
<dbReference type="AlphaFoldDB" id="A0A835KXJ7"/>
<comment type="subcellular location">
    <subcellularLocation>
        <location evidence="1">Nucleus</location>
    </subcellularLocation>
</comment>
<dbReference type="SUPFAM" id="SSF57903">
    <property type="entry name" value="FYVE/PHD zinc finger"/>
    <property type="match status" value="1"/>
</dbReference>
<feature type="compositionally biased region" description="Polar residues" evidence="6">
    <location>
        <begin position="15"/>
        <end position="32"/>
    </location>
</feature>
<dbReference type="SMART" id="SM00449">
    <property type="entry name" value="SPRY"/>
    <property type="match status" value="1"/>
</dbReference>
<dbReference type="GO" id="GO:0008270">
    <property type="term" value="F:zinc ion binding"/>
    <property type="evidence" value="ECO:0007669"/>
    <property type="project" value="UniProtKB-KW"/>
</dbReference>
<evidence type="ECO:0000256" key="2">
    <source>
        <dbReference type="ARBA" id="ARBA00022723"/>
    </source>
</evidence>
<sequence length="573" mass="64828">MSSNNTDSYKKSTESENGSNNAHNNQSESQKPGENAERNKSNKTSNESQGNCYCGKDRNLNIAELLCASCNRWFHESCIGYQLGKLVPFMTNYLFICKNCSPTGLETFKKNQAPFPQMCLTAIANLRQETVKEGTNRLLFSKDREIIPYIDQYWEAMTTMPRRVTQSWYATVQRALIKDIQVLFTYEEDANQGPMFGLYNMELTAIKPNYEAMIKQGQLKVTDMGIATIPLAGNVKGRQGKRRPAVGGATDAGAPVGKKGRTADLGALKLPSHGYPTEHPFNKDGYRYILAEPDPHAPFRQEFDESNEWSGKPIPGWLYRSLCPGIVLLALHDRAPQLKISEDRLAVTGDKGYCMVRATHGVSRGSWYWEVCVEEMPEGAATRLGWGRRYANLQAPLGYDKFGYSWRSRKGTRFHESKGKHYSNGYGEGDTLGFLIVLPESATTKYTPNTYKDRPLVKFKSHLYYEDKDNIQESLNNLKPLPGSKIYYFKNGECQGEAFIDIYEGCYYPTVSLHKNVTVSVNFGPNFKHAPPSEYKYRPMSEKAEEAICEQTMADLLYLTENEGKLRLDNFNL</sequence>
<keyword evidence="4" id="KW-0862">Zinc</keyword>
<dbReference type="PROSITE" id="PS01359">
    <property type="entry name" value="ZF_PHD_1"/>
    <property type="match status" value="1"/>
</dbReference>
<feature type="domain" description="B30.2/SPRY" evidence="7">
    <location>
        <begin position="306"/>
        <end position="528"/>
    </location>
</feature>
<dbReference type="InterPro" id="IPR001870">
    <property type="entry name" value="B30.2/SPRY"/>
</dbReference>
<protein>
    <recommendedName>
        <fullName evidence="7">B30.2/SPRY domain-containing protein</fullName>
    </recommendedName>
</protein>
<dbReference type="InterPro" id="IPR019786">
    <property type="entry name" value="Zinc_finger_PHD-type_CS"/>
</dbReference>
<dbReference type="SMART" id="SM00249">
    <property type="entry name" value="PHD"/>
    <property type="match status" value="1"/>
</dbReference>
<dbReference type="EMBL" id="JACKWZ010000523">
    <property type="protein sequence ID" value="KAF9406974.1"/>
    <property type="molecule type" value="Genomic_DNA"/>
</dbReference>
<dbReference type="CDD" id="cd15583">
    <property type="entry name" value="PHD_ash2p_like"/>
    <property type="match status" value="1"/>
</dbReference>
<feature type="region of interest" description="Disordered" evidence="6">
    <location>
        <begin position="237"/>
        <end position="258"/>
    </location>
</feature>
<dbReference type="OrthoDB" id="10266026at2759"/>
<evidence type="ECO:0000313" key="9">
    <source>
        <dbReference type="Proteomes" id="UP000648187"/>
    </source>
</evidence>
<dbReference type="InterPro" id="IPR053835">
    <property type="entry name" value="ASH2L-like_WH"/>
</dbReference>
<proteinExistence type="predicted"/>
<dbReference type="InterPro" id="IPR001965">
    <property type="entry name" value="Znf_PHD"/>
</dbReference>
<keyword evidence="3" id="KW-0863">Zinc-finger</keyword>
<dbReference type="CDD" id="cd12872">
    <property type="entry name" value="SPRY_Ash2"/>
    <property type="match status" value="1"/>
</dbReference>
<evidence type="ECO:0000256" key="4">
    <source>
        <dbReference type="ARBA" id="ARBA00022833"/>
    </source>
</evidence>
<gene>
    <name evidence="8" type="ORF">HW555_012844</name>
</gene>
<accession>A0A835KXJ7</accession>
<evidence type="ECO:0000256" key="3">
    <source>
        <dbReference type="ARBA" id="ARBA00022771"/>
    </source>
</evidence>
<comment type="caution">
    <text evidence="8">The sequence shown here is derived from an EMBL/GenBank/DDBJ whole genome shotgun (WGS) entry which is preliminary data.</text>
</comment>
<dbReference type="PANTHER" id="PTHR10598">
    <property type="entry name" value="SET1/ASH2 HISTONE METHYLTRANSFERASE COMPLEX SUBUNIT ASH2"/>
    <property type="match status" value="1"/>
</dbReference>
<feature type="region of interest" description="Disordered" evidence="6">
    <location>
        <begin position="1"/>
        <end position="49"/>
    </location>
</feature>
<dbReference type="PROSITE" id="PS50188">
    <property type="entry name" value="B302_SPRY"/>
    <property type="match status" value="1"/>
</dbReference>
<dbReference type="FunFam" id="3.90.980.20:FF:000005">
    <property type="entry name" value="Set1/Ash2 histone methyltransferase complex subunit ASH2"/>
    <property type="match status" value="1"/>
</dbReference>
<dbReference type="Gene3D" id="2.60.120.920">
    <property type="match status" value="1"/>
</dbReference>
<dbReference type="Gene3D" id="3.90.980.20">
    <property type="match status" value="1"/>
</dbReference>
<dbReference type="SUPFAM" id="SSF49899">
    <property type="entry name" value="Concanavalin A-like lectins/glucanases"/>
    <property type="match status" value="1"/>
</dbReference>
<evidence type="ECO:0000259" key="7">
    <source>
        <dbReference type="PROSITE" id="PS50188"/>
    </source>
</evidence>
<dbReference type="Pfam" id="PF21257">
    <property type="entry name" value="PHD_ash2p_like"/>
    <property type="match status" value="1"/>
</dbReference>
<dbReference type="InterPro" id="IPR043136">
    <property type="entry name" value="B30.2/SPRY_sf"/>
</dbReference>